<comment type="caution">
    <text evidence="1">The sequence shown here is derived from an EMBL/GenBank/DDBJ whole genome shotgun (WGS) entry which is preliminary data.</text>
</comment>
<sequence>MGCVCCKFPSSLSDGGKKIKRKRRKNATADEFSEVIPIPSHDFKLECVALTRRGYFPDTPNKDNQDCFCIKTSIQGNLAAGGRFFCLNWNEGRGLDGAVASIDLYKVCRSCNFSSHLILIQPSPPSLCLPPPAVTLPSCSSDHRIYRHVEGCCCYLFVKAEDRDRRGVAPFQSCVMRNAPQPPVAAVAAARRCVHRRTPRPSCPRREPWRSRCHWSKSAAIILLILFFR</sequence>
<protein>
    <submittedName>
        <fullName evidence="1">Uncharacterized protein</fullName>
    </submittedName>
</protein>
<evidence type="ECO:0000313" key="2">
    <source>
        <dbReference type="Proteomes" id="UP001157418"/>
    </source>
</evidence>
<keyword evidence="2" id="KW-1185">Reference proteome</keyword>
<gene>
    <name evidence="1" type="ORF">LVIROSA_LOCUS4897</name>
</gene>
<name>A0AAU9M8N3_9ASTR</name>
<proteinExistence type="predicted"/>
<accession>A0AAU9M8N3</accession>
<organism evidence="1 2">
    <name type="scientific">Lactuca virosa</name>
    <dbReference type="NCBI Taxonomy" id="75947"/>
    <lineage>
        <taxon>Eukaryota</taxon>
        <taxon>Viridiplantae</taxon>
        <taxon>Streptophyta</taxon>
        <taxon>Embryophyta</taxon>
        <taxon>Tracheophyta</taxon>
        <taxon>Spermatophyta</taxon>
        <taxon>Magnoliopsida</taxon>
        <taxon>eudicotyledons</taxon>
        <taxon>Gunneridae</taxon>
        <taxon>Pentapetalae</taxon>
        <taxon>asterids</taxon>
        <taxon>campanulids</taxon>
        <taxon>Asterales</taxon>
        <taxon>Asteraceae</taxon>
        <taxon>Cichorioideae</taxon>
        <taxon>Cichorieae</taxon>
        <taxon>Lactucinae</taxon>
        <taxon>Lactuca</taxon>
    </lineage>
</organism>
<dbReference type="AlphaFoldDB" id="A0AAU9M8N3"/>
<evidence type="ECO:0000313" key="1">
    <source>
        <dbReference type="EMBL" id="CAH1417193.1"/>
    </source>
</evidence>
<dbReference type="Proteomes" id="UP001157418">
    <property type="component" value="Unassembled WGS sequence"/>
</dbReference>
<reference evidence="1 2" key="1">
    <citation type="submission" date="2022-01" db="EMBL/GenBank/DDBJ databases">
        <authorList>
            <person name="Xiong W."/>
            <person name="Schranz E."/>
        </authorList>
    </citation>
    <scope>NUCLEOTIDE SEQUENCE [LARGE SCALE GENOMIC DNA]</scope>
</reference>
<dbReference type="EMBL" id="CAKMRJ010000002">
    <property type="protein sequence ID" value="CAH1417193.1"/>
    <property type="molecule type" value="Genomic_DNA"/>
</dbReference>